<comment type="similarity">
    <text evidence="2">Belongs to the misato family.</text>
</comment>
<dbReference type="InterPro" id="IPR049942">
    <property type="entry name" value="DML1/Misato"/>
</dbReference>
<evidence type="ECO:0000259" key="5">
    <source>
        <dbReference type="Pfam" id="PF10644"/>
    </source>
</evidence>
<reference evidence="7 8" key="1">
    <citation type="journal article" date="2018" name="Sci. Rep.">
        <title>Raphidocelis subcapitata (=Pseudokirchneriella subcapitata) provides an insight into genome evolution and environmental adaptations in the Sphaeropleales.</title>
        <authorList>
            <person name="Suzuki S."/>
            <person name="Yamaguchi H."/>
            <person name="Nakajima N."/>
            <person name="Kawachi M."/>
        </authorList>
    </citation>
    <scope>NUCLEOTIDE SEQUENCE [LARGE SCALE GENOMIC DNA]</scope>
    <source>
        <strain evidence="7 8">NIES-35</strain>
    </source>
</reference>
<evidence type="ECO:0000256" key="3">
    <source>
        <dbReference type="ARBA" id="ARBA00023128"/>
    </source>
</evidence>
<feature type="domain" description="DML1/Misato tubulin" evidence="6">
    <location>
        <begin position="161"/>
        <end position="352"/>
    </location>
</feature>
<feature type="domain" description="Misato Segment II tubulin-like" evidence="5">
    <location>
        <begin position="2"/>
        <end position="115"/>
    </location>
</feature>
<evidence type="ECO:0000256" key="4">
    <source>
        <dbReference type="SAM" id="MobiDB-lite"/>
    </source>
</evidence>
<dbReference type="Gene3D" id="3.40.50.1440">
    <property type="entry name" value="Tubulin/FtsZ, GTPase domain"/>
    <property type="match status" value="1"/>
</dbReference>
<evidence type="ECO:0000256" key="1">
    <source>
        <dbReference type="ARBA" id="ARBA00004173"/>
    </source>
</evidence>
<dbReference type="EMBL" id="BDRX01000201">
    <property type="protein sequence ID" value="GBG00223.1"/>
    <property type="molecule type" value="Genomic_DNA"/>
</dbReference>
<evidence type="ECO:0000259" key="6">
    <source>
        <dbReference type="Pfam" id="PF14881"/>
    </source>
</evidence>
<organism evidence="7 8">
    <name type="scientific">Raphidocelis subcapitata</name>
    <dbReference type="NCBI Taxonomy" id="307507"/>
    <lineage>
        <taxon>Eukaryota</taxon>
        <taxon>Viridiplantae</taxon>
        <taxon>Chlorophyta</taxon>
        <taxon>core chlorophytes</taxon>
        <taxon>Chlorophyceae</taxon>
        <taxon>CS clade</taxon>
        <taxon>Sphaeropleales</taxon>
        <taxon>Selenastraceae</taxon>
        <taxon>Raphidocelis</taxon>
    </lineage>
</organism>
<dbReference type="PANTHER" id="PTHR13391:SF0">
    <property type="entry name" value="PROTEIN MISATO HOMOLOG 1"/>
    <property type="match status" value="1"/>
</dbReference>
<dbReference type="AlphaFoldDB" id="A0A2V0PMB1"/>
<dbReference type="PROSITE" id="PS00228">
    <property type="entry name" value="TUBULIN_B_AUTOREG"/>
    <property type="match status" value="1"/>
</dbReference>
<dbReference type="InterPro" id="IPR013838">
    <property type="entry name" value="Beta-tubulin_BS"/>
</dbReference>
<name>A0A2V0PMB1_9CHLO</name>
<evidence type="ECO:0008006" key="9">
    <source>
        <dbReference type="Google" id="ProtNLM"/>
    </source>
</evidence>
<keyword evidence="3" id="KW-0496">Mitochondrion</keyword>
<dbReference type="GO" id="GO:0005739">
    <property type="term" value="C:mitochondrion"/>
    <property type="evidence" value="ECO:0007669"/>
    <property type="project" value="UniProtKB-SubCell"/>
</dbReference>
<evidence type="ECO:0000313" key="7">
    <source>
        <dbReference type="EMBL" id="GBG00223.1"/>
    </source>
</evidence>
<dbReference type="InterPro" id="IPR029209">
    <property type="entry name" value="DML1/Misato_tubulin"/>
</dbReference>
<dbReference type="InterPro" id="IPR019605">
    <property type="entry name" value="Misato_II_tubulin-like"/>
</dbReference>
<keyword evidence="8" id="KW-1185">Reference proteome</keyword>
<evidence type="ECO:0000313" key="8">
    <source>
        <dbReference type="Proteomes" id="UP000247498"/>
    </source>
</evidence>
<dbReference type="STRING" id="307507.A0A2V0PMB1"/>
<comment type="caution">
    <text evidence="7">The sequence shown here is derived from an EMBL/GenBank/DDBJ whole genome shotgun (WGS) entry which is preliminary data.</text>
</comment>
<dbReference type="Pfam" id="PF10644">
    <property type="entry name" value="Misat_Tub_SegII"/>
    <property type="match status" value="1"/>
</dbReference>
<dbReference type="FunCoup" id="A0A2V0PMB1">
    <property type="interactions" value="1222"/>
</dbReference>
<accession>A0A2V0PMB1</accession>
<dbReference type="OrthoDB" id="271881at2759"/>
<gene>
    <name evidence="7" type="ORF">Rsub_12708</name>
</gene>
<dbReference type="InParanoid" id="A0A2V0PMB1"/>
<evidence type="ECO:0000256" key="2">
    <source>
        <dbReference type="ARBA" id="ARBA00008507"/>
    </source>
</evidence>
<proteinExistence type="inferred from homology"/>
<sequence>MREIITLQLGPLSNYTGAHFWNLQDEALGAAGGERLDGVAEDVLFSWSEDPRGAPVYRPRAVVVDTSGATGGVSFSLDAPGAPPDASAASSAWGGDAQVVASGRIPKSAFTQQLELQSGINFDRESAAAIARHQAALEAAARQLDALALGSAPSGARGVGVRYWSDYLKVQLHPRSFQALQGAWHGAAGLEGYGAASSLTYGVRPAVEAVADAVRWWSEGCDSLQGVQVFADDLTAFGGLARSVLDELREELPGARILYFSLRPTDSGGGGQGAAAGGSSGSSGGAREVVSDALAVAELSERSAAYVPLRVPTDAAALLPLLRLPSGWRGSNYLCGALLGAAIDTATLPLRLGGPTSALEGPSGATDLHSWVSLLSGRGGANLAAAALQLPVGAAEPEDWTAQRASDARAGEASPAEAGRGEAGPSYRLSTLRNTVVLAPSPPALRLQPDSSLAESVVLRGARRASGLPATARDAAAALDAALRSEPPRRCVMHRCVSPAAVAVPLPFPGIFGPAVGPEGEVVARWSPAAAQAALAAGAGPGSAAAGARDGRHVASCPVLTRVAATSEFGPWLEERARALLRASATAGGRALGEGWGYAGADLEEVGERLRRMAGSYADGSDDDGLDD</sequence>
<dbReference type="Proteomes" id="UP000247498">
    <property type="component" value="Unassembled WGS sequence"/>
</dbReference>
<dbReference type="SUPFAM" id="SSF52490">
    <property type="entry name" value="Tubulin nucleotide-binding domain-like"/>
    <property type="match status" value="1"/>
</dbReference>
<feature type="region of interest" description="Disordered" evidence="4">
    <location>
        <begin position="398"/>
        <end position="426"/>
    </location>
</feature>
<protein>
    <recommendedName>
        <fullName evidence="9">Misato Segment II tubulin-like domain-containing protein</fullName>
    </recommendedName>
</protein>
<comment type="subcellular location">
    <subcellularLocation>
        <location evidence="1">Mitochondrion</location>
    </subcellularLocation>
</comment>
<dbReference type="PANTHER" id="PTHR13391">
    <property type="entry name" value="MITOCHONDRIAL DISTRIBUTION REGULATOR MISATO"/>
    <property type="match status" value="1"/>
</dbReference>
<dbReference type="Pfam" id="PF14881">
    <property type="entry name" value="Tubulin_3"/>
    <property type="match status" value="1"/>
</dbReference>
<dbReference type="GO" id="GO:0007005">
    <property type="term" value="P:mitochondrion organization"/>
    <property type="evidence" value="ECO:0007669"/>
    <property type="project" value="InterPro"/>
</dbReference>
<dbReference type="InterPro" id="IPR036525">
    <property type="entry name" value="Tubulin/FtsZ_GTPase_sf"/>
</dbReference>